<feature type="compositionally biased region" description="Basic and acidic residues" evidence="1">
    <location>
        <begin position="13"/>
        <end position="27"/>
    </location>
</feature>
<evidence type="ECO:0000313" key="2">
    <source>
        <dbReference type="EMBL" id="OCT55393.1"/>
    </source>
</evidence>
<protein>
    <submittedName>
        <fullName evidence="2">Uncharacterized protein</fullName>
    </submittedName>
</protein>
<reference evidence="2" key="1">
    <citation type="submission" date="2016-05" db="EMBL/GenBank/DDBJ databases">
        <title>WGS assembly of Xenopus laevis.</title>
        <authorList>
            <person name="Session A."/>
            <person name="Uno Y."/>
            <person name="Kwon T."/>
            <person name="Chapman J."/>
            <person name="Toyoda A."/>
            <person name="Takahashi S."/>
            <person name="Fukui A."/>
            <person name="Hikosaka A."/>
            <person name="Putnam N."/>
            <person name="Stites J."/>
            <person name="Van Heeringen S."/>
            <person name="Quigley I."/>
            <person name="Heinz S."/>
            <person name="Hellsten U."/>
            <person name="Lyons J."/>
            <person name="Suzuki A."/>
            <person name="Kondo M."/>
            <person name="Ogino H."/>
            <person name="Ochi H."/>
            <person name="Bogdanovic O."/>
            <person name="Lister R."/>
            <person name="Georgiou G."/>
            <person name="Paranjpe S."/>
            <person name="Van Kruijsbergen I."/>
            <person name="Mozaffari S."/>
            <person name="Shu S."/>
            <person name="Schmutz J."/>
            <person name="Jenkins J."/>
            <person name="Grimwood J."/>
            <person name="Carlson J."/>
            <person name="Mitros T."/>
            <person name="Simakov O."/>
            <person name="Heald R."/>
            <person name="Miller K."/>
            <person name="Haudenschild C."/>
            <person name="Kuroki Y."/>
            <person name="Tanaka T."/>
            <person name="Michiue T."/>
            <person name="Watanabe M."/>
            <person name="Kinoshita T."/>
            <person name="Ohta Y."/>
            <person name="Mawaribuchi S."/>
            <person name="Suzuki Y."/>
            <person name="Haramoto Y."/>
            <person name="Yamamoto T."/>
            <person name="Takagi C."/>
            <person name="Kitzman J."/>
            <person name="Shendure J."/>
            <person name="Nakayama T."/>
            <person name="Izutsu Y."/>
            <person name="Robert J."/>
            <person name="Dichmann D."/>
            <person name="Flajnik M."/>
            <person name="Houston D."/>
            <person name="Marcotte E."/>
            <person name="Wallingford J."/>
            <person name="Ito Y."/>
            <person name="Asashima M."/>
            <person name="Ueno N."/>
            <person name="Matsuda Y."/>
            <person name="Jan Veenstra G."/>
            <person name="Fujiyama A."/>
            <person name="Harland R."/>
            <person name="Taira M."/>
            <person name="Rokhsar D.S."/>
        </authorList>
    </citation>
    <scope>NUCLEOTIDE SEQUENCE</scope>
    <source>
        <strain evidence="2">J</strain>
        <tissue evidence="2">Blood</tissue>
    </source>
</reference>
<feature type="compositionally biased region" description="Polar residues" evidence="1">
    <location>
        <begin position="34"/>
        <end position="57"/>
    </location>
</feature>
<proteinExistence type="predicted"/>
<evidence type="ECO:0000256" key="1">
    <source>
        <dbReference type="SAM" id="MobiDB-lite"/>
    </source>
</evidence>
<sequence length="84" mass="9351">MQPRQFKSPVNRARPELPERGEQEKHFLRALPNKTVSRESGSNTDSASTCTTPAGTSPFTYRLSYYLFPTVRPGSSGHHVTAVM</sequence>
<name>A0A974BP34_XENLA</name>
<organism evidence="2">
    <name type="scientific">Xenopus laevis</name>
    <name type="common">African clawed frog</name>
    <dbReference type="NCBI Taxonomy" id="8355"/>
    <lineage>
        <taxon>Eukaryota</taxon>
        <taxon>Metazoa</taxon>
        <taxon>Chordata</taxon>
        <taxon>Craniata</taxon>
        <taxon>Vertebrata</taxon>
        <taxon>Euteleostomi</taxon>
        <taxon>Amphibia</taxon>
        <taxon>Batrachia</taxon>
        <taxon>Anura</taxon>
        <taxon>Pipoidea</taxon>
        <taxon>Pipidae</taxon>
        <taxon>Xenopodinae</taxon>
        <taxon>Xenopus</taxon>
        <taxon>Xenopus</taxon>
    </lineage>
</organism>
<dbReference type="EMBL" id="KV494187">
    <property type="protein sequence ID" value="OCT55393.1"/>
    <property type="molecule type" value="Genomic_DNA"/>
</dbReference>
<gene>
    <name evidence="2" type="ORF">XELAEV_18002546mg</name>
</gene>
<dbReference type="Proteomes" id="UP000694892">
    <property type="component" value="Unassembled WGS sequence"/>
</dbReference>
<accession>A0A974BP34</accession>
<dbReference type="AlphaFoldDB" id="A0A974BP34"/>
<feature type="region of interest" description="Disordered" evidence="1">
    <location>
        <begin position="1"/>
        <end position="57"/>
    </location>
</feature>